<name>A0A2M7RFX4_9BACT</name>
<evidence type="ECO:0000256" key="1">
    <source>
        <dbReference type="SAM" id="MobiDB-lite"/>
    </source>
</evidence>
<proteinExistence type="predicted"/>
<organism evidence="3 4">
    <name type="scientific">Candidatus Kerfeldbacteria bacterium CG_4_10_14_0_8_um_filter_42_10</name>
    <dbReference type="NCBI Taxonomy" id="2014248"/>
    <lineage>
        <taxon>Bacteria</taxon>
        <taxon>Candidatus Kerfeldiibacteriota</taxon>
    </lineage>
</organism>
<protein>
    <submittedName>
        <fullName evidence="3">Uncharacterized protein</fullName>
    </submittedName>
</protein>
<comment type="caution">
    <text evidence="3">The sequence shown here is derived from an EMBL/GenBank/DDBJ whole genome shotgun (WGS) entry which is preliminary data.</text>
</comment>
<dbReference type="AlphaFoldDB" id="A0A2M7RFX4"/>
<dbReference type="Proteomes" id="UP000230779">
    <property type="component" value="Unassembled WGS sequence"/>
</dbReference>
<keyword evidence="2" id="KW-1133">Transmembrane helix</keyword>
<feature type="compositionally biased region" description="Pro residues" evidence="1">
    <location>
        <begin position="55"/>
        <end position="73"/>
    </location>
</feature>
<sequence>MKIGKILVGLILIALAVWIYFAIENSTAKYLGGAVLVIAGLIMLATGFKKEGGPKSPPQSPTPPPPPSPENPQ</sequence>
<feature type="transmembrane region" description="Helical" evidence="2">
    <location>
        <begin position="30"/>
        <end position="48"/>
    </location>
</feature>
<feature type="transmembrane region" description="Helical" evidence="2">
    <location>
        <begin position="6"/>
        <end position="23"/>
    </location>
</feature>
<keyword evidence="2" id="KW-0472">Membrane</keyword>
<keyword evidence="2" id="KW-0812">Transmembrane</keyword>
<accession>A0A2M7RFX4</accession>
<reference evidence="3 4" key="1">
    <citation type="submission" date="2017-09" db="EMBL/GenBank/DDBJ databases">
        <title>Depth-based differentiation of microbial function through sediment-hosted aquifers and enrichment of novel symbionts in the deep terrestrial subsurface.</title>
        <authorList>
            <person name="Probst A.J."/>
            <person name="Ladd B."/>
            <person name="Jarett J.K."/>
            <person name="Geller-Mcgrath D.E."/>
            <person name="Sieber C.M."/>
            <person name="Emerson J.B."/>
            <person name="Anantharaman K."/>
            <person name="Thomas B.C."/>
            <person name="Malmstrom R."/>
            <person name="Stieglmeier M."/>
            <person name="Klingl A."/>
            <person name="Woyke T."/>
            <person name="Ryan C.M."/>
            <person name="Banfield J.F."/>
        </authorList>
    </citation>
    <scope>NUCLEOTIDE SEQUENCE [LARGE SCALE GENOMIC DNA]</scope>
    <source>
        <strain evidence="3">CG_4_10_14_0_8_um_filter_42_10</strain>
    </source>
</reference>
<gene>
    <name evidence="3" type="ORF">COY66_06880</name>
</gene>
<evidence type="ECO:0000256" key="2">
    <source>
        <dbReference type="SAM" id="Phobius"/>
    </source>
</evidence>
<feature type="region of interest" description="Disordered" evidence="1">
    <location>
        <begin position="50"/>
        <end position="73"/>
    </location>
</feature>
<evidence type="ECO:0000313" key="3">
    <source>
        <dbReference type="EMBL" id="PIY95432.1"/>
    </source>
</evidence>
<dbReference type="EMBL" id="PFMD01000083">
    <property type="protein sequence ID" value="PIY95432.1"/>
    <property type="molecule type" value="Genomic_DNA"/>
</dbReference>
<evidence type="ECO:0000313" key="4">
    <source>
        <dbReference type="Proteomes" id="UP000230779"/>
    </source>
</evidence>